<dbReference type="OMA" id="HISHRGR"/>
<dbReference type="PANTHER" id="PTHR36141:SF6">
    <property type="entry name" value="SERINE PROTEASE"/>
    <property type="match status" value="1"/>
</dbReference>
<dbReference type="AlphaFoldDB" id="K3ZLN4"/>
<sequence>MPSPPCAHVGAGGLFSSTSPDEASVVMLSWPISGHRTAVLGHISHRGRTMPDISGDNPYGFTMRLTEVDTTSESGSSGAPCFDGWGFSVGVLHGGDGRFSYFIPLNVVRQTLAQW</sequence>
<dbReference type="PANTHER" id="PTHR36141">
    <property type="entry name" value="OS08G0148500 PROTEIN"/>
    <property type="match status" value="1"/>
</dbReference>
<dbReference type="InterPro" id="IPR043504">
    <property type="entry name" value="Peptidase_S1_PA_chymotrypsin"/>
</dbReference>
<accession>K3ZLN4</accession>
<reference evidence="2" key="1">
    <citation type="journal article" date="2012" name="Nat. Biotechnol.">
        <title>Reference genome sequence of the model plant Setaria.</title>
        <authorList>
            <person name="Bennetzen J.L."/>
            <person name="Schmutz J."/>
            <person name="Wang H."/>
            <person name="Percifield R."/>
            <person name="Hawkins J."/>
            <person name="Pontaroli A.C."/>
            <person name="Estep M."/>
            <person name="Feng L."/>
            <person name="Vaughn J.N."/>
            <person name="Grimwood J."/>
            <person name="Jenkins J."/>
            <person name="Barry K."/>
            <person name="Lindquist E."/>
            <person name="Hellsten U."/>
            <person name="Deshpande S."/>
            <person name="Wang X."/>
            <person name="Wu X."/>
            <person name="Mitros T."/>
            <person name="Triplett J."/>
            <person name="Yang X."/>
            <person name="Ye C.Y."/>
            <person name="Mauro-Herrera M."/>
            <person name="Wang L."/>
            <person name="Li P."/>
            <person name="Sharma M."/>
            <person name="Sharma R."/>
            <person name="Ronald P.C."/>
            <person name="Panaud O."/>
            <person name="Kellogg E.A."/>
            <person name="Brutnell T.P."/>
            <person name="Doust A.N."/>
            <person name="Tuskan G.A."/>
            <person name="Rokhsar D."/>
            <person name="Devos K.M."/>
        </authorList>
    </citation>
    <scope>NUCLEOTIDE SEQUENCE [LARGE SCALE GENOMIC DNA]</scope>
    <source>
        <strain evidence="2">cv. Yugu1</strain>
    </source>
</reference>
<proteinExistence type="predicted"/>
<dbReference type="Gramene" id="KQK94701">
    <property type="protein sequence ID" value="KQK94701"/>
    <property type="gene ID" value="SETIT_027495mg"/>
</dbReference>
<dbReference type="Proteomes" id="UP000004995">
    <property type="component" value="Unassembled WGS sequence"/>
</dbReference>
<protein>
    <recommendedName>
        <fullName evidence="3">Peptidase S1 domain-containing protein</fullName>
    </recommendedName>
</protein>
<dbReference type="HOGENOM" id="CLU_2115213_0_0_1"/>
<evidence type="ECO:0000313" key="1">
    <source>
        <dbReference type="EnsemblPlants" id="KQK94701"/>
    </source>
</evidence>
<organism evidence="1 2">
    <name type="scientific">Setaria italica</name>
    <name type="common">Foxtail millet</name>
    <name type="synonym">Panicum italicum</name>
    <dbReference type="NCBI Taxonomy" id="4555"/>
    <lineage>
        <taxon>Eukaryota</taxon>
        <taxon>Viridiplantae</taxon>
        <taxon>Streptophyta</taxon>
        <taxon>Embryophyta</taxon>
        <taxon>Tracheophyta</taxon>
        <taxon>Spermatophyta</taxon>
        <taxon>Magnoliopsida</taxon>
        <taxon>Liliopsida</taxon>
        <taxon>Poales</taxon>
        <taxon>Poaceae</taxon>
        <taxon>PACMAD clade</taxon>
        <taxon>Panicoideae</taxon>
        <taxon>Panicodae</taxon>
        <taxon>Paniceae</taxon>
        <taxon>Cenchrinae</taxon>
        <taxon>Setaria</taxon>
    </lineage>
</organism>
<evidence type="ECO:0008006" key="3">
    <source>
        <dbReference type="Google" id="ProtNLM"/>
    </source>
</evidence>
<dbReference type="EnsemblPlants" id="KQK94701">
    <property type="protein sequence ID" value="KQK94701"/>
    <property type="gene ID" value="SETIT_027495mg"/>
</dbReference>
<keyword evidence="2" id="KW-1185">Reference proteome</keyword>
<reference evidence="1" key="2">
    <citation type="submission" date="2018-08" db="UniProtKB">
        <authorList>
            <consortium name="EnsemblPlants"/>
        </authorList>
    </citation>
    <scope>IDENTIFICATION</scope>
    <source>
        <strain evidence="1">Yugu1</strain>
    </source>
</reference>
<evidence type="ECO:0000313" key="2">
    <source>
        <dbReference type="Proteomes" id="UP000004995"/>
    </source>
</evidence>
<name>K3ZLN4_SETIT</name>
<dbReference type="InterPro" id="IPR009003">
    <property type="entry name" value="Peptidase_S1_PA"/>
</dbReference>
<dbReference type="InParanoid" id="K3ZLN4"/>
<dbReference type="EMBL" id="AGNK02004959">
    <property type="status" value="NOT_ANNOTATED_CDS"/>
    <property type="molecule type" value="Genomic_DNA"/>
</dbReference>
<dbReference type="SUPFAM" id="SSF50494">
    <property type="entry name" value="Trypsin-like serine proteases"/>
    <property type="match status" value="1"/>
</dbReference>
<dbReference type="Gene3D" id="2.40.10.10">
    <property type="entry name" value="Trypsin-like serine proteases"/>
    <property type="match status" value="1"/>
</dbReference>